<reference evidence="1 2" key="1">
    <citation type="submission" date="2018-06" db="EMBL/GenBank/DDBJ databases">
        <authorList>
            <consortium name="Pathogen Informatics"/>
            <person name="Doyle S."/>
        </authorList>
    </citation>
    <scope>NUCLEOTIDE SEQUENCE [LARGE SCALE GENOMIC DNA]</scope>
    <source>
        <strain evidence="1 2">NCTC10672</strain>
    </source>
</reference>
<dbReference type="AlphaFoldDB" id="A0A377JGT0"/>
<gene>
    <name evidence="1" type="ORF">NCTC10672_00787</name>
</gene>
<evidence type="ECO:0000313" key="1">
    <source>
        <dbReference type="EMBL" id="STP03470.1"/>
    </source>
</evidence>
<accession>A0A377JGT0</accession>
<organism evidence="1 2">
    <name type="scientific">Haemophilus parainfluenzae</name>
    <dbReference type="NCBI Taxonomy" id="729"/>
    <lineage>
        <taxon>Bacteria</taxon>
        <taxon>Pseudomonadati</taxon>
        <taxon>Pseudomonadota</taxon>
        <taxon>Gammaproteobacteria</taxon>
        <taxon>Pasteurellales</taxon>
        <taxon>Pasteurellaceae</taxon>
        <taxon>Haemophilus</taxon>
    </lineage>
</organism>
<dbReference type="Proteomes" id="UP000254186">
    <property type="component" value="Unassembled WGS sequence"/>
</dbReference>
<evidence type="ECO:0000313" key="2">
    <source>
        <dbReference type="Proteomes" id="UP000254186"/>
    </source>
</evidence>
<proteinExistence type="predicted"/>
<name>A0A377JGT0_HAEPA</name>
<sequence>MYSIFIDSDKKYELLKDELLKIGCCNYLISNGKKYNAPEKLFFYNSNIKERRDVFDEINEILIEHEIDAKVVIMQTEGRLWYGLELSKDE</sequence>
<dbReference type="EMBL" id="UGHY01000002">
    <property type="protein sequence ID" value="STP03470.1"/>
    <property type="molecule type" value="Genomic_DNA"/>
</dbReference>
<protein>
    <submittedName>
        <fullName evidence="1">Uncharacterized protein</fullName>
    </submittedName>
</protein>